<proteinExistence type="predicted"/>
<evidence type="ECO:0000256" key="2">
    <source>
        <dbReference type="SAM" id="SignalP"/>
    </source>
</evidence>
<dbReference type="RefSeq" id="WP_394406897.1">
    <property type="nucleotide sequence ID" value="NZ_JBIGIC010000002.1"/>
</dbReference>
<dbReference type="EMBL" id="JBIGIC010000002">
    <property type="protein sequence ID" value="MFG6486031.1"/>
    <property type="molecule type" value="Genomic_DNA"/>
</dbReference>
<keyword evidence="2" id="KW-0732">Signal</keyword>
<feature type="region of interest" description="Disordered" evidence="1">
    <location>
        <begin position="28"/>
        <end position="75"/>
    </location>
</feature>
<feature type="signal peptide" evidence="2">
    <location>
        <begin position="1"/>
        <end position="30"/>
    </location>
</feature>
<protein>
    <submittedName>
        <fullName evidence="3">Uncharacterized protein</fullName>
    </submittedName>
</protein>
<sequence length="111" mass="11496">MPARTPTRRLLDLATCAALGFCALPQHAGAADKPRPAAAASAASATGMPKRADNTPLHFDPPAAGPHGPTRADYEYCIEHPSPDGLYTDCSALLPNDPPNAKAVTKAAKPR</sequence>
<dbReference type="Proteomes" id="UP001606134">
    <property type="component" value="Unassembled WGS sequence"/>
</dbReference>
<feature type="chain" id="PRO_5047542741" evidence="2">
    <location>
        <begin position="31"/>
        <end position="111"/>
    </location>
</feature>
<evidence type="ECO:0000256" key="1">
    <source>
        <dbReference type="SAM" id="MobiDB-lite"/>
    </source>
</evidence>
<keyword evidence="4" id="KW-1185">Reference proteome</keyword>
<reference evidence="3 4" key="1">
    <citation type="submission" date="2024-08" db="EMBL/GenBank/DDBJ databases">
        <authorList>
            <person name="Lu H."/>
        </authorList>
    </citation>
    <scope>NUCLEOTIDE SEQUENCE [LARGE SCALE GENOMIC DNA]</scope>
    <source>
        <strain evidence="3 4">BYS78W</strain>
    </source>
</reference>
<accession>A0ABW7H8G9</accession>
<name>A0ABW7H8G9_9BURK</name>
<comment type="caution">
    <text evidence="3">The sequence shown here is derived from an EMBL/GenBank/DDBJ whole genome shotgun (WGS) entry which is preliminary data.</text>
</comment>
<organism evidence="3 4">
    <name type="scientific">Pelomonas candidula</name>
    <dbReference type="NCBI Taxonomy" id="3299025"/>
    <lineage>
        <taxon>Bacteria</taxon>
        <taxon>Pseudomonadati</taxon>
        <taxon>Pseudomonadota</taxon>
        <taxon>Betaproteobacteria</taxon>
        <taxon>Burkholderiales</taxon>
        <taxon>Sphaerotilaceae</taxon>
        <taxon>Roseateles</taxon>
    </lineage>
</organism>
<gene>
    <name evidence="3" type="ORF">ACG04R_05055</name>
</gene>
<feature type="compositionally biased region" description="Low complexity" evidence="1">
    <location>
        <begin position="36"/>
        <end position="45"/>
    </location>
</feature>
<evidence type="ECO:0000313" key="3">
    <source>
        <dbReference type="EMBL" id="MFG6486031.1"/>
    </source>
</evidence>
<evidence type="ECO:0000313" key="4">
    <source>
        <dbReference type="Proteomes" id="UP001606134"/>
    </source>
</evidence>